<organism evidence="2 3">
    <name type="scientific">Streptomyces noursei</name>
    <name type="common">Streptomyces albulus</name>
    <dbReference type="NCBI Taxonomy" id="1971"/>
    <lineage>
        <taxon>Bacteria</taxon>
        <taxon>Bacillati</taxon>
        <taxon>Actinomycetota</taxon>
        <taxon>Actinomycetes</taxon>
        <taxon>Kitasatosporales</taxon>
        <taxon>Streptomycetaceae</taxon>
        <taxon>Streptomyces</taxon>
    </lineage>
</organism>
<keyword evidence="1" id="KW-0732">Signal</keyword>
<gene>
    <name evidence="2" type="primary">ctx</name>
    <name evidence="2" type="ORF">SALB_00226</name>
</gene>
<dbReference type="PANTHER" id="PTHR34007:SF1">
    <property type="entry name" value="AEROLYSIN-LIKE PROTEIN-RELATED"/>
    <property type="match status" value="1"/>
</dbReference>
<proteinExistence type="predicted"/>
<dbReference type="SUPFAM" id="SSF56973">
    <property type="entry name" value="Aerolisin/ETX pore-forming domain"/>
    <property type="match status" value="1"/>
</dbReference>
<dbReference type="RefSeq" id="WP_016577252.1">
    <property type="nucleotide sequence ID" value="NZ_BHXC01000001.1"/>
</dbReference>
<comment type="caution">
    <text evidence="2">The sequence shown here is derived from an EMBL/GenBank/DDBJ whole genome shotgun (WGS) entry which is preliminary data.</text>
</comment>
<protein>
    <submittedName>
        <fullName evidence="2">Cytotoxin</fullName>
    </submittedName>
</protein>
<accession>A0A401QQE0</accession>
<feature type="chain" id="PRO_5019013587" evidence="1">
    <location>
        <begin position="35"/>
        <end position="344"/>
    </location>
</feature>
<dbReference type="PANTHER" id="PTHR34007">
    <property type="entry name" value="AEROLYSIN-LIKE PROTEIN-RELATED"/>
    <property type="match status" value="1"/>
</dbReference>
<dbReference type="CDD" id="cd20237">
    <property type="entry name" value="PFM_LIN24-like"/>
    <property type="match status" value="1"/>
</dbReference>
<dbReference type="EMBL" id="BHXC01000001">
    <property type="protein sequence ID" value="GCB87575.1"/>
    <property type="molecule type" value="Genomic_DNA"/>
</dbReference>
<dbReference type="PROSITE" id="PS51318">
    <property type="entry name" value="TAT"/>
    <property type="match status" value="1"/>
</dbReference>
<evidence type="ECO:0000256" key="1">
    <source>
        <dbReference type="SAM" id="SignalP"/>
    </source>
</evidence>
<dbReference type="Proteomes" id="UP000288351">
    <property type="component" value="Unassembled WGS sequence"/>
</dbReference>
<dbReference type="AlphaFoldDB" id="A0A401QQE0"/>
<reference evidence="2 3" key="1">
    <citation type="journal article" date="2019" name="Microbiol. Resour. Announc.">
        <title>Draft Genome Sequence of the Most Traditional epsilon-Poly-l-Lysine Producer, Streptomyces albulus NBRC14147.</title>
        <authorList>
            <person name="Yamanaka K."/>
            <person name="Hamano Y."/>
        </authorList>
    </citation>
    <scope>NUCLEOTIDE SEQUENCE [LARGE SCALE GENOMIC DNA]</scope>
    <source>
        <strain evidence="2 3">NBRC 14147</strain>
    </source>
</reference>
<dbReference type="Gene3D" id="2.170.15.10">
    <property type="entry name" value="Proaerolysin, chain A, domain 3"/>
    <property type="match status" value="1"/>
</dbReference>
<evidence type="ECO:0000313" key="2">
    <source>
        <dbReference type="EMBL" id="GCB87575.1"/>
    </source>
</evidence>
<sequence>MSHVSRRRLLAVAPVAGLAAAVPAALATAGTAAAAPARPAAAPRAAAGTAQRTAAARPLQEVTDAWGKWMAEERFPASRGCRFTASTDYGRRSELGAYHQYQVGAEYRGITYDPKAPSPVPGQVNSVTTNYRNGSAVEQVVTYKQSKTTEQDLRISVTESLKIGVTVEVSAEIPAVAKVSETTSIETNLSSTQEFTHKETQNWSVDLPLRIPPKSVIEASLVVGTQQYDIDWTATVDLVGSVAIWFEEKVDLNHDGDYHWLWFVPVEEVFRDCRAHGIVDTGGYEITANGVQGFARGKFGGGQGTSLNVNVVQQDLAGRTRRSALRTVPVPLGQDGAKVIRAGR</sequence>
<dbReference type="InterPro" id="IPR006311">
    <property type="entry name" value="TAT_signal"/>
</dbReference>
<feature type="signal peptide" evidence="1">
    <location>
        <begin position="1"/>
        <end position="34"/>
    </location>
</feature>
<evidence type="ECO:0000313" key="3">
    <source>
        <dbReference type="Proteomes" id="UP000288351"/>
    </source>
</evidence>
<name>A0A401QQE0_STRNR</name>
<dbReference type="InterPro" id="IPR053280">
    <property type="entry name" value="Aerolysin-like_pore-former"/>
</dbReference>